<sequence>MFRFDYHRATSLEDARATFDAAEDGVFLAGGMTLIPTLKQRLAMPSDLVDLAGVEALRGITLEADHVEIGAMVPHGDVAKSQAVRDAIPALAILAGDIGDPMVRARGTLGGSVANNDPAADYPGAVLGLGATIQTDRREILADDFFTAMFETALEDGELITSIRFPRPERAAYVKFHNPASRYAIAGVFVAQLGEKVRVAVTGAGPTVFRHREMEQALERRFAPDALEGIAVDAGPLNSDMHASADFRAHLVKVMAVRAVVQALK</sequence>
<dbReference type="InterPro" id="IPR036683">
    <property type="entry name" value="CO_DH_flav_C_dom_sf"/>
</dbReference>
<accession>A0A5A7MRX4</accession>
<dbReference type="InterPro" id="IPR002346">
    <property type="entry name" value="Mopterin_DH_FAD-bd"/>
</dbReference>
<keyword evidence="1" id="KW-0285">Flavoprotein</keyword>
<dbReference type="PANTHER" id="PTHR42659:SF2">
    <property type="entry name" value="XANTHINE DEHYDROGENASE SUBUNIT C-RELATED"/>
    <property type="match status" value="1"/>
</dbReference>
<dbReference type="PANTHER" id="PTHR42659">
    <property type="entry name" value="XANTHINE DEHYDROGENASE SUBUNIT C-RELATED"/>
    <property type="match status" value="1"/>
</dbReference>
<dbReference type="SUPFAM" id="SSF55447">
    <property type="entry name" value="CO dehydrogenase flavoprotein C-terminal domain-like"/>
    <property type="match status" value="1"/>
</dbReference>
<dbReference type="InterPro" id="IPR016169">
    <property type="entry name" value="FAD-bd_PCMH_sub2"/>
</dbReference>
<dbReference type="SUPFAM" id="SSF56176">
    <property type="entry name" value="FAD-binding/transporter-associated domain-like"/>
    <property type="match status" value="1"/>
</dbReference>
<gene>
    <name evidence="5" type="ORF">JCM17844_16200</name>
</gene>
<dbReference type="GO" id="GO:0016491">
    <property type="term" value="F:oxidoreductase activity"/>
    <property type="evidence" value="ECO:0007669"/>
    <property type="project" value="UniProtKB-KW"/>
</dbReference>
<dbReference type="AlphaFoldDB" id="A0A5A7MRX4"/>
<evidence type="ECO:0000256" key="2">
    <source>
        <dbReference type="ARBA" id="ARBA00022827"/>
    </source>
</evidence>
<protein>
    <submittedName>
        <fullName evidence="5">Carbon monoxide dehydrogenase</fullName>
    </submittedName>
</protein>
<dbReference type="InterPro" id="IPR016166">
    <property type="entry name" value="FAD-bd_PCMH"/>
</dbReference>
<dbReference type="Pfam" id="PF00941">
    <property type="entry name" value="FAD_binding_5"/>
    <property type="match status" value="1"/>
</dbReference>
<dbReference type="Gene3D" id="3.30.390.50">
    <property type="entry name" value="CO dehydrogenase flavoprotein, C-terminal domain"/>
    <property type="match status" value="1"/>
</dbReference>
<dbReference type="Proteomes" id="UP000322084">
    <property type="component" value="Unassembled WGS sequence"/>
</dbReference>
<dbReference type="GO" id="GO:0071949">
    <property type="term" value="F:FAD binding"/>
    <property type="evidence" value="ECO:0007669"/>
    <property type="project" value="InterPro"/>
</dbReference>
<feature type="domain" description="FAD-binding PCMH-type" evidence="4">
    <location>
        <begin position="1"/>
        <end position="170"/>
    </location>
</feature>
<comment type="caution">
    <text evidence="5">The sequence shown here is derived from an EMBL/GenBank/DDBJ whole genome shotgun (WGS) entry which is preliminary data.</text>
</comment>
<keyword evidence="3" id="KW-0560">Oxidoreductase</keyword>
<evidence type="ECO:0000256" key="1">
    <source>
        <dbReference type="ARBA" id="ARBA00022630"/>
    </source>
</evidence>
<dbReference type="Pfam" id="PF03450">
    <property type="entry name" value="CO_deh_flav_C"/>
    <property type="match status" value="1"/>
</dbReference>
<dbReference type="InterPro" id="IPR051312">
    <property type="entry name" value="Diverse_Substr_Oxidored"/>
</dbReference>
<dbReference type="SMART" id="SM01092">
    <property type="entry name" value="CO_deh_flav_C"/>
    <property type="match status" value="1"/>
</dbReference>
<evidence type="ECO:0000259" key="4">
    <source>
        <dbReference type="PROSITE" id="PS51387"/>
    </source>
</evidence>
<reference evidence="5 6" key="1">
    <citation type="submission" date="2019-09" db="EMBL/GenBank/DDBJ databases">
        <title>NBRP : Genome information of microbial organism related human and environment.</title>
        <authorList>
            <person name="Hattori M."/>
            <person name="Oshima K."/>
            <person name="Inaba H."/>
            <person name="Suda W."/>
            <person name="Sakamoto M."/>
            <person name="Iino T."/>
            <person name="Kitahara M."/>
            <person name="Oshida Y."/>
            <person name="Iida T."/>
            <person name="Kudo T."/>
            <person name="Itoh T."/>
            <person name="Ohkuma M."/>
        </authorList>
    </citation>
    <scope>NUCLEOTIDE SEQUENCE [LARGE SCALE GENOMIC DNA]</scope>
    <source>
        <strain evidence="5 6">Hi-2</strain>
    </source>
</reference>
<evidence type="ECO:0000256" key="3">
    <source>
        <dbReference type="ARBA" id="ARBA00023002"/>
    </source>
</evidence>
<dbReference type="Gene3D" id="3.30.465.10">
    <property type="match status" value="1"/>
</dbReference>
<dbReference type="InterPro" id="IPR016167">
    <property type="entry name" value="FAD-bd_PCMH_sub1"/>
</dbReference>
<evidence type="ECO:0000313" key="6">
    <source>
        <dbReference type="Proteomes" id="UP000322084"/>
    </source>
</evidence>
<name>A0A5A7MRX4_9PROT</name>
<dbReference type="Gene3D" id="3.30.43.10">
    <property type="entry name" value="Uridine Diphospho-n-acetylenolpyruvylglucosamine Reductase, domain 2"/>
    <property type="match status" value="1"/>
</dbReference>
<keyword evidence="2" id="KW-0274">FAD</keyword>
<dbReference type="PROSITE" id="PS51387">
    <property type="entry name" value="FAD_PCMH"/>
    <property type="match status" value="1"/>
</dbReference>
<proteinExistence type="predicted"/>
<dbReference type="InterPro" id="IPR005107">
    <property type="entry name" value="CO_DH_flav_C"/>
</dbReference>
<dbReference type="InterPro" id="IPR036318">
    <property type="entry name" value="FAD-bd_PCMH-like_sf"/>
</dbReference>
<dbReference type="EMBL" id="BKCL01000004">
    <property type="protein sequence ID" value="GEQ97983.1"/>
    <property type="molecule type" value="Genomic_DNA"/>
</dbReference>
<evidence type="ECO:0000313" key="5">
    <source>
        <dbReference type="EMBL" id="GEQ97983.1"/>
    </source>
</evidence>
<organism evidence="5 6">
    <name type="scientific">Iodidimonas gelatinilytica</name>
    <dbReference type="NCBI Taxonomy" id="1236966"/>
    <lineage>
        <taxon>Bacteria</taxon>
        <taxon>Pseudomonadati</taxon>
        <taxon>Pseudomonadota</taxon>
        <taxon>Alphaproteobacteria</taxon>
        <taxon>Iodidimonadales</taxon>
        <taxon>Iodidimonadaceae</taxon>
        <taxon>Iodidimonas</taxon>
    </lineage>
</organism>
<dbReference type="RefSeq" id="WP_150000357.1">
    <property type="nucleotide sequence ID" value="NZ_BKCL01000004.1"/>
</dbReference>